<sequence>MQEPEYGPEAIHPVGKNAGDPAYTELKKEHLKWKLVEQTCVETQTFYLQADSGHYCFMQVIYNNIAYVLHVTPPRIAADFDNQRFAHHDPVQRQDLVPG</sequence>
<dbReference type="Proteomes" id="UP001521785">
    <property type="component" value="Unassembled WGS sequence"/>
</dbReference>
<keyword evidence="3" id="KW-1185">Reference proteome</keyword>
<feature type="domain" description="Svf1-like N-terminal" evidence="1">
    <location>
        <begin position="41"/>
        <end position="66"/>
    </location>
</feature>
<organism evidence="2 3">
    <name type="scientific">Paraconiothyrium brasiliense</name>
    <dbReference type="NCBI Taxonomy" id="300254"/>
    <lineage>
        <taxon>Eukaryota</taxon>
        <taxon>Fungi</taxon>
        <taxon>Dikarya</taxon>
        <taxon>Ascomycota</taxon>
        <taxon>Pezizomycotina</taxon>
        <taxon>Dothideomycetes</taxon>
        <taxon>Pleosporomycetidae</taxon>
        <taxon>Pleosporales</taxon>
        <taxon>Massarineae</taxon>
        <taxon>Didymosphaeriaceae</taxon>
        <taxon>Paraconiothyrium</taxon>
    </lineage>
</organism>
<reference evidence="2 3" key="1">
    <citation type="submission" date="2024-02" db="EMBL/GenBank/DDBJ databases">
        <title>De novo assembly and annotation of 12 fungi associated with fruit tree decline syndrome in Ontario, Canada.</title>
        <authorList>
            <person name="Sulman M."/>
            <person name="Ellouze W."/>
            <person name="Ilyukhin E."/>
        </authorList>
    </citation>
    <scope>NUCLEOTIDE SEQUENCE [LARGE SCALE GENOMIC DNA]</scope>
    <source>
        <strain evidence="2 3">M42-189</strain>
    </source>
</reference>
<accession>A0ABR3QWZ3</accession>
<dbReference type="EMBL" id="JAKJXO020000014">
    <property type="protein sequence ID" value="KAL1596672.1"/>
    <property type="molecule type" value="Genomic_DNA"/>
</dbReference>
<proteinExistence type="predicted"/>
<protein>
    <submittedName>
        <fullName evidence="2">Cell survival pathways protein</fullName>
    </submittedName>
</protein>
<dbReference type="InterPro" id="IPR051385">
    <property type="entry name" value="Ceramide-binding_SVF1"/>
</dbReference>
<evidence type="ECO:0000259" key="1">
    <source>
        <dbReference type="Pfam" id="PF08622"/>
    </source>
</evidence>
<comment type="caution">
    <text evidence="2">The sequence shown here is derived from an EMBL/GenBank/DDBJ whole genome shotgun (WGS) entry which is preliminary data.</text>
</comment>
<dbReference type="PANTHER" id="PTHR47107">
    <property type="entry name" value="SVF1-LIKE PROTEIN YDR222W-RELATED"/>
    <property type="match status" value="1"/>
</dbReference>
<dbReference type="InterPro" id="IPR013931">
    <property type="entry name" value="Svf1-like_N"/>
</dbReference>
<evidence type="ECO:0000313" key="2">
    <source>
        <dbReference type="EMBL" id="KAL1596672.1"/>
    </source>
</evidence>
<dbReference type="Pfam" id="PF08622">
    <property type="entry name" value="Svf1"/>
    <property type="match status" value="1"/>
</dbReference>
<evidence type="ECO:0000313" key="3">
    <source>
        <dbReference type="Proteomes" id="UP001521785"/>
    </source>
</evidence>
<dbReference type="PANTHER" id="PTHR47107:SF1">
    <property type="entry name" value="CERAMIDE-BINDING PROTEIN SVF1-RELATED"/>
    <property type="match status" value="1"/>
</dbReference>
<name>A0ABR3QWZ3_9PLEO</name>
<gene>
    <name evidence="2" type="primary">SVF1_1</name>
    <name evidence="2" type="ORF">SLS60_009320</name>
</gene>